<keyword evidence="2" id="KW-1185">Reference proteome</keyword>
<name>A0A8J1JRD3_XENTR</name>
<reference evidence="3" key="1">
    <citation type="submission" date="2025-08" db="UniProtKB">
        <authorList>
            <consortium name="RefSeq"/>
        </authorList>
    </citation>
    <scope>IDENTIFICATION</scope>
    <source>
        <strain evidence="3">Nigerian</strain>
        <tissue evidence="3">Liver and blood</tissue>
    </source>
</reference>
<dbReference type="OMA" id="EGEVWRQ"/>
<feature type="compositionally biased region" description="Polar residues" evidence="1">
    <location>
        <begin position="255"/>
        <end position="271"/>
    </location>
</feature>
<protein>
    <submittedName>
        <fullName evidence="3">Uncharacterized protein LOC116411745</fullName>
    </submittedName>
</protein>
<dbReference type="Proteomes" id="UP000008143">
    <property type="component" value="Chromosome 6"/>
</dbReference>
<dbReference type="AlphaFoldDB" id="A0A8J1JRD3"/>
<sequence>MEALLSRLREEVTRKGEGWLRRILQQPEPETSEERSLRPRRARPPDRLSPSPAPATGGRRRSASPGPSHPAPGSATVHGRQPGSGPPEPPIAPTEAAGDTRGLGRKRRATSGSAGGTPRGGRQRAQKATTPGAVKGQQKGAASRGRRASRRASTSHPPPEGEVWRQAPIVQSTRQDRQQGRAGGDTSPAQAVSRGQRRSSRSRQPSPDPQSPEESPSDGSSSPSGREEADEGTSMHQRVGGNRARHRQYPAAPGQSASARSIPLTQPASQAQRELGEEGGQRGSNGTDGTGDTQASGSSGILFPSDLSQSPIVPLTQPISTPQAGTEGTLGQFLSEMRQLMSQLSQKQPLDHTQGGGEGTQGPQRGEVAPGAAQSQT</sequence>
<accession>A0A8J1JRD3</accession>
<feature type="compositionally biased region" description="Polar residues" evidence="1">
    <location>
        <begin position="306"/>
        <end position="326"/>
    </location>
</feature>
<feature type="compositionally biased region" description="Low complexity" evidence="1">
    <location>
        <begin position="212"/>
        <end position="224"/>
    </location>
</feature>
<gene>
    <name evidence="3 4" type="primary">LOC116411745</name>
</gene>
<feature type="region of interest" description="Disordered" evidence="1">
    <location>
        <begin position="13"/>
        <end position="377"/>
    </location>
</feature>
<organism evidence="2 3">
    <name type="scientific">Xenopus tropicalis</name>
    <name type="common">Western clawed frog</name>
    <name type="synonym">Silurana tropicalis</name>
    <dbReference type="NCBI Taxonomy" id="8364"/>
    <lineage>
        <taxon>Eukaryota</taxon>
        <taxon>Metazoa</taxon>
        <taxon>Chordata</taxon>
        <taxon>Craniata</taxon>
        <taxon>Vertebrata</taxon>
        <taxon>Euteleostomi</taxon>
        <taxon>Amphibia</taxon>
        <taxon>Batrachia</taxon>
        <taxon>Anura</taxon>
        <taxon>Pipoidea</taxon>
        <taxon>Pipidae</taxon>
        <taxon>Xenopodinae</taxon>
        <taxon>Xenopus</taxon>
        <taxon>Silurana</taxon>
    </lineage>
</organism>
<evidence type="ECO:0000313" key="3">
    <source>
        <dbReference type="RefSeq" id="XP_031760444.1"/>
    </source>
</evidence>
<dbReference type="AGR" id="Xenbase:XB-GENE-29097663"/>
<proteinExistence type="predicted"/>
<evidence type="ECO:0000313" key="4">
    <source>
        <dbReference type="Xenbase" id="XB-GENE-29097663"/>
    </source>
</evidence>
<dbReference type="Xenbase" id="XB-GENE-29097663">
    <property type="gene designation" value="LOC116411745"/>
</dbReference>
<dbReference type="KEGG" id="xtr:116411745"/>
<feature type="compositionally biased region" description="Low complexity" evidence="1">
    <location>
        <begin position="48"/>
        <end position="75"/>
    </location>
</feature>
<evidence type="ECO:0000256" key="1">
    <source>
        <dbReference type="SAM" id="MobiDB-lite"/>
    </source>
</evidence>
<dbReference type="GeneID" id="116411745"/>
<feature type="compositionally biased region" description="Polar residues" evidence="1">
    <location>
        <begin position="290"/>
        <end position="299"/>
    </location>
</feature>
<dbReference type="RefSeq" id="XP_031760444.1">
    <property type="nucleotide sequence ID" value="XM_031904584.1"/>
</dbReference>
<evidence type="ECO:0000313" key="2">
    <source>
        <dbReference type="Proteomes" id="UP000008143"/>
    </source>
</evidence>